<evidence type="ECO:0000256" key="1">
    <source>
        <dbReference type="ARBA" id="ARBA00023015"/>
    </source>
</evidence>
<dbReference type="SUPFAM" id="SSF48498">
    <property type="entry name" value="Tetracyclin repressor-like, C-terminal domain"/>
    <property type="match status" value="1"/>
</dbReference>
<dbReference type="GO" id="GO:0003677">
    <property type="term" value="F:DNA binding"/>
    <property type="evidence" value="ECO:0007669"/>
    <property type="project" value="UniProtKB-UniRule"/>
</dbReference>
<dbReference type="InterPro" id="IPR036271">
    <property type="entry name" value="Tet_transcr_reg_TetR-rel_C_sf"/>
</dbReference>
<evidence type="ECO:0000256" key="3">
    <source>
        <dbReference type="ARBA" id="ARBA00023163"/>
    </source>
</evidence>
<dbReference type="PROSITE" id="PS50977">
    <property type="entry name" value="HTH_TETR_2"/>
    <property type="match status" value="1"/>
</dbReference>
<evidence type="ECO:0000313" key="7">
    <source>
        <dbReference type="Proteomes" id="UP000669179"/>
    </source>
</evidence>
<dbReference type="Proteomes" id="UP000669179">
    <property type="component" value="Unassembled WGS sequence"/>
</dbReference>
<dbReference type="AlphaFoldDB" id="A0A939P6Q7"/>
<accession>A0A939P6Q7</accession>
<dbReference type="Pfam" id="PF16925">
    <property type="entry name" value="TetR_C_13"/>
    <property type="match status" value="1"/>
</dbReference>
<keyword evidence="7" id="KW-1185">Reference proteome</keyword>
<dbReference type="SUPFAM" id="SSF46689">
    <property type="entry name" value="Homeodomain-like"/>
    <property type="match status" value="1"/>
</dbReference>
<name>A0A939P6Q7_9ACTN</name>
<keyword evidence="3" id="KW-0804">Transcription</keyword>
<keyword evidence="1" id="KW-0805">Transcription regulation</keyword>
<dbReference type="InterPro" id="IPR009057">
    <property type="entry name" value="Homeodomain-like_sf"/>
</dbReference>
<comment type="caution">
    <text evidence="6">The sequence shown here is derived from an EMBL/GenBank/DDBJ whole genome shotgun (WGS) entry which is preliminary data.</text>
</comment>
<keyword evidence="2 4" id="KW-0238">DNA-binding</keyword>
<reference evidence="6" key="1">
    <citation type="submission" date="2021-03" db="EMBL/GenBank/DDBJ databases">
        <authorList>
            <person name="Kanchanasin P."/>
            <person name="Saeng-In P."/>
            <person name="Phongsopitanun W."/>
            <person name="Yuki M."/>
            <person name="Kudo T."/>
            <person name="Ohkuma M."/>
            <person name="Tanasupawat S."/>
        </authorList>
    </citation>
    <scope>NUCLEOTIDE SEQUENCE</scope>
    <source>
        <strain evidence="6">GKU 128</strain>
    </source>
</reference>
<dbReference type="InterPro" id="IPR011075">
    <property type="entry name" value="TetR_C"/>
</dbReference>
<dbReference type="PRINTS" id="PR00455">
    <property type="entry name" value="HTHTETR"/>
</dbReference>
<feature type="domain" description="HTH tetR-type" evidence="5">
    <location>
        <begin position="7"/>
        <end position="67"/>
    </location>
</feature>
<sequence length="187" mass="20130">MTDRPLTPAAKRVLEVASDLFYNRGIGGVGMELIAAEAGVTKKTVYDRFGSKEALVLAYLRGRDERWRGYLTGRLEQVGGPRERILATFDALGDWLRTESARGCSMVNALAELPDQAHPGHQAAADQKAWIRELYAGLAAEAGVEDPGKLADQLLIIHEGAVVAFSVANKADAAATARETAEILLAR</sequence>
<protein>
    <submittedName>
        <fullName evidence="6">TetR/AcrR family transcriptional regulator</fullName>
    </submittedName>
</protein>
<dbReference type="Gene3D" id="1.10.357.10">
    <property type="entry name" value="Tetracycline Repressor, domain 2"/>
    <property type="match status" value="1"/>
</dbReference>
<dbReference type="PANTHER" id="PTHR47506:SF1">
    <property type="entry name" value="HTH-TYPE TRANSCRIPTIONAL REGULATOR YJDC"/>
    <property type="match status" value="1"/>
</dbReference>
<dbReference type="Pfam" id="PF00440">
    <property type="entry name" value="TetR_N"/>
    <property type="match status" value="1"/>
</dbReference>
<evidence type="ECO:0000256" key="2">
    <source>
        <dbReference type="ARBA" id="ARBA00023125"/>
    </source>
</evidence>
<dbReference type="EMBL" id="JAGEOJ010000002">
    <property type="protein sequence ID" value="MBO2446622.1"/>
    <property type="molecule type" value="Genomic_DNA"/>
</dbReference>
<organism evidence="6 7">
    <name type="scientific">Actinomadura barringtoniae</name>
    <dbReference type="NCBI Taxonomy" id="1427535"/>
    <lineage>
        <taxon>Bacteria</taxon>
        <taxon>Bacillati</taxon>
        <taxon>Actinomycetota</taxon>
        <taxon>Actinomycetes</taxon>
        <taxon>Streptosporangiales</taxon>
        <taxon>Thermomonosporaceae</taxon>
        <taxon>Actinomadura</taxon>
    </lineage>
</organism>
<proteinExistence type="predicted"/>
<evidence type="ECO:0000313" key="6">
    <source>
        <dbReference type="EMBL" id="MBO2446622.1"/>
    </source>
</evidence>
<evidence type="ECO:0000256" key="4">
    <source>
        <dbReference type="PROSITE-ProRule" id="PRU00335"/>
    </source>
</evidence>
<dbReference type="PANTHER" id="PTHR47506">
    <property type="entry name" value="TRANSCRIPTIONAL REGULATORY PROTEIN"/>
    <property type="match status" value="1"/>
</dbReference>
<dbReference type="RefSeq" id="WP_208254211.1">
    <property type="nucleotide sequence ID" value="NZ_JAGEOJ010000002.1"/>
</dbReference>
<dbReference type="InterPro" id="IPR001647">
    <property type="entry name" value="HTH_TetR"/>
</dbReference>
<feature type="DNA-binding region" description="H-T-H motif" evidence="4">
    <location>
        <begin position="30"/>
        <end position="49"/>
    </location>
</feature>
<evidence type="ECO:0000259" key="5">
    <source>
        <dbReference type="PROSITE" id="PS50977"/>
    </source>
</evidence>
<gene>
    <name evidence="6" type="ORF">J4573_05935</name>
</gene>